<dbReference type="EMBL" id="JANCLU010000006">
    <property type="protein sequence ID" value="MCP8938501.1"/>
    <property type="molecule type" value="Genomic_DNA"/>
</dbReference>
<evidence type="ECO:0000313" key="16">
    <source>
        <dbReference type="Proteomes" id="UP001205890"/>
    </source>
</evidence>
<dbReference type="Gene3D" id="3.10.50.40">
    <property type="match status" value="1"/>
</dbReference>
<dbReference type="Gene3D" id="1.10.3120.10">
    <property type="entry name" value="Trigger factor, C-terminal domain"/>
    <property type="match status" value="1"/>
</dbReference>
<keyword evidence="10 12" id="KW-0131">Cell cycle</keyword>
<gene>
    <name evidence="10 15" type="primary">tig</name>
    <name evidence="15" type="ORF">NK718_08230</name>
</gene>
<dbReference type="Pfam" id="PF05698">
    <property type="entry name" value="Trigger_C"/>
    <property type="match status" value="1"/>
</dbReference>
<evidence type="ECO:0000313" key="15">
    <source>
        <dbReference type="EMBL" id="MCP8938501.1"/>
    </source>
</evidence>
<dbReference type="Proteomes" id="UP001205890">
    <property type="component" value="Unassembled WGS sequence"/>
</dbReference>
<evidence type="ECO:0000256" key="8">
    <source>
        <dbReference type="ARBA" id="ARBA00024849"/>
    </source>
</evidence>
<sequence length="485" mass="53434">MQVTQTLSEGLKREFQVVLPAKDLEERLSTELANLKDKVRINGFRPGKVPVQHLRRVYGRSVMADVLQNIVNETNRKIVEENELKLALEPQVEFPEDKETIEAAMEARGELSYKVALEVLPKFEVADFAGLHVTRETAEVPESEIDEALERMAKQNRSFAPKGDDAAAADGDRVVIDFEGFIDGVAFEGGTGTDISVDIGSGTFIPGFEQQLVGAKAGEERTIEATFPENYGAAHLAGKAASFKVKVKEVQAPGESTIDDELATKFGMENLDALKAAIRGSIEGEYAAVGRRKLKRQLLDALDQQYAFDLPPSLLTQEFENIWRQVQSDLQQSGKSFADEGTTEEESRAEYEKIAARRVRLGLVLAEIGEQAKVQISDDELTQALVERARQFPGQEKMVWDFYRKNPQALAELRAPLFEEKVVDHILATATVTDKTVSKEELLDESDGESKPAAEASAEEPKKAKPKSRAKKAAPEAGSETPASE</sequence>
<evidence type="ECO:0000256" key="3">
    <source>
        <dbReference type="ARBA" id="ARBA00013194"/>
    </source>
</evidence>
<feature type="region of interest" description="Disordered" evidence="13">
    <location>
        <begin position="437"/>
        <end position="485"/>
    </location>
</feature>
<dbReference type="GO" id="GO:0003755">
    <property type="term" value="F:peptidyl-prolyl cis-trans isomerase activity"/>
    <property type="evidence" value="ECO:0007669"/>
    <property type="project" value="UniProtKB-EC"/>
</dbReference>
<dbReference type="InterPro" id="IPR037041">
    <property type="entry name" value="Trigger_fac_C_sf"/>
</dbReference>
<evidence type="ECO:0000256" key="2">
    <source>
        <dbReference type="ARBA" id="ARBA00005464"/>
    </source>
</evidence>
<evidence type="ECO:0000256" key="4">
    <source>
        <dbReference type="ARBA" id="ARBA00016902"/>
    </source>
</evidence>
<dbReference type="InterPro" id="IPR036611">
    <property type="entry name" value="Trigger_fac_ribosome-bd_sf"/>
</dbReference>
<dbReference type="NCBIfam" id="TIGR00115">
    <property type="entry name" value="tig"/>
    <property type="match status" value="1"/>
</dbReference>
<dbReference type="EC" id="5.2.1.8" evidence="3 10"/>
<keyword evidence="6 10" id="KW-0143">Chaperone</keyword>
<comment type="domain">
    <text evidence="10">Consists of 3 domains; the N-terminus binds the ribosome, the middle domain has PPIase activity, while the C-terminus has intrinsic chaperone activity on its own.</text>
</comment>
<keyword evidence="10" id="KW-0963">Cytoplasm</keyword>
<evidence type="ECO:0000256" key="12">
    <source>
        <dbReference type="RuleBase" id="RU003914"/>
    </source>
</evidence>
<dbReference type="PANTHER" id="PTHR30560:SF3">
    <property type="entry name" value="TRIGGER FACTOR-LIKE PROTEIN TIG, CHLOROPLASTIC"/>
    <property type="match status" value="1"/>
</dbReference>
<dbReference type="InterPro" id="IPR027304">
    <property type="entry name" value="Trigger_fact/SurA_dom_sf"/>
</dbReference>
<dbReference type="SUPFAM" id="SSF54534">
    <property type="entry name" value="FKBP-like"/>
    <property type="match status" value="1"/>
</dbReference>
<dbReference type="PROSITE" id="PS50059">
    <property type="entry name" value="FKBP_PPIASE"/>
    <property type="match status" value="1"/>
</dbReference>
<proteinExistence type="inferred from homology"/>
<dbReference type="Pfam" id="PF00254">
    <property type="entry name" value="FKBP_C"/>
    <property type="match status" value="1"/>
</dbReference>
<accession>A0ABT1LBN3</accession>
<name>A0ABT1LBN3_9HYPH</name>
<evidence type="ECO:0000256" key="1">
    <source>
        <dbReference type="ARBA" id="ARBA00000971"/>
    </source>
</evidence>
<evidence type="ECO:0000256" key="7">
    <source>
        <dbReference type="ARBA" id="ARBA00023235"/>
    </source>
</evidence>
<keyword evidence="16" id="KW-1185">Reference proteome</keyword>
<keyword evidence="7 10" id="KW-0413">Isomerase</keyword>
<reference evidence="15 16" key="1">
    <citation type="submission" date="2022-07" db="EMBL/GenBank/DDBJ databases">
        <authorList>
            <person name="Li W.-J."/>
            <person name="Deng Q.-Q."/>
        </authorList>
    </citation>
    <scope>NUCLEOTIDE SEQUENCE [LARGE SCALE GENOMIC DNA]</scope>
    <source>
        <strain evidence="15 16">SYSU M60028</strain>
    </source>
</reference>
<evidence type="ECO:0000256" key="5">
    <source>
        <dbReference type="ARBA" id="ARBA00023110"/>
    </source>
</evidence>
<dbReference type="InterPro" id="IPR008880">
    <property type="entry name" value="Trigger_fac_C"/>
</dbReference>
<dbReference type="InterPro" id="IPR046357">
    <property type="entry name" value="PPIase_dom_sf"/>
</dbReference>
<dbReference type="RefSeq" id="WP_254740495.1">
    <property type="nucleotide sequence ID" value="NZ_JANCLU010000006.1"/>
</dbReference>
<dbReference type="InterPro" id="IPR001179">
    <property type="entry name" value="PPIase_FKBP_dom"/>
</dbReference>
<dbReference type="PIRSF" id="PIRSF003095">
    <property type="entry name" value="Trigger_factor"/>
    <property type="match status" value="1"/>
</dbReference>
<comment type="caution">
    <text evidence="15">The sequence shown here is derived from an EMBL/GenBank/DDBJ whole genome shotgun (WGS) entry which is preliminary data.</text>
</comment>
<dbReference type="Pfam" id="PF05697">
    <property type="entry name" value="Trigger_N"/>
    <property type="match status" value="1"/>
</dbReference>
<comment type="subcellular location">
    <subcellularLocation>
        <location evidence="10">Cytoplasm</location>
    </subcellularLocation>
    <text evidence="10">About half TF is bound to the ribosome near the polypeptide exit tunnel while the other half is free in the cytoplasm.</text>
</comment>
<dbReference type="InterPro" id="IPR005215">
    <property type="entry name" value="Trig_fac"/>
</dbReference>
<evidence type="ECO:0000256" key="9">
    <source>
        <dbReference type="ARBA" id="ARBA00029986"/>
    </source>
</evidence>
<evidence type="ECO:0000256" key="11">
    <source>
        <dbReference type="PROSITE-ProRule" id="PRU00277"/>
    </source>
</evidence>
<dbReference type="HAMAP" id="MF_00303">
    <property type="entry name" value="Trigger_factor_Tig"/>
    <property type="match status" value="1"/>
</dbReference>
<comment type="catalytic activity">
    <reaction evidence="1 10 11">
        <text>[protein]-peptidylproline (omega=180) = [protein]-peptidylproline (omega=0)</text>
        <dbReference type="Rhea" id="RHEA:16237"/>
        <dbReference type="Rhea" id="RHEA-COMP:10747"/>
        <dbReference type="Rhea" id="RHEA-COMP:10748"/>
        <dbReference type="ChEBI" id="CHEBI:83833"/>
        <dbReference type="ChEBI" id="CHEBI:83834"/>
        <dbReference type="EC" id="5.2.1.8"/>
    </reaction>
</comment>
<feature type="domain" description="PPIase FKBP-type" evidence="14">
    <location>
        <begin position="171"/>
        <end position="253"/>
    </location>
</feature>
<dbReference type="Gene3D" id="3.30.70.1050">
    <property type="entry name" value="Trigger factor ribosome-binding domain"/>
    <property type="match status" value="1"/>
</dbReference>
<evidence type="ECO:0000256" key="10">
    <source>
        <dbReference type="HAMAP-Rule" id="MF_00303"/>
    </source>
</evidence>
<dbReference type="SUPFAM" id="SSF102735">
    <property type="entry name" value="Trigger factor ribosome-binding domain"/>
    <property type="match status" value="1"/>
</dbReference>
<dbReference type="PANTHER" id="PTHR30560">
    <property type="entry name" value="TRIGGER FACTOR CHAPERONE AND PEPTIDYL-PROLYL CIS/TRANS ISOMERASE"/>
    <property type="match status" value="1"/>
</dbReference>
<dbReference type="InterPro" id="IPR008881">
    <property type="entry name" value="Trigger_fac_ribosome-bd_bac"/>
</dbReference>
<evidence type="ECO:0000256" key="6">
    <source>
        <dbReference type="ARBA" id="ARBA00023186"/>
    </source>
</evidence>
<evidence type="ECO:0000259" key="14">
    <source>
        <dbReference type="PROSITE" id="PS50059"/>
    </source>
</evidence>
<dbReference type="SUPFAM" id="SSF109998">
    <property type="entry name" value="Triger factor/SurA peptide-binding domain-like"/>
    <property type="match status" value="1"/>
</dbReference>
<comment type="function">
    <text evidence="8 10">Involved in protein export. Acts as a chaperone by maintaining the newly synthesized protein in an open conformation. Functions as a peptidyl-prolyl cis-trans isomerase.</text>
</comment>
<protein>
    <recommendedName>
        <fullName evidence="4 10">Trigger factor</fullName>
        <shortName evidence="10">TF</shortName>
        <ecNumber evidence="3 10">5.2.1.8</ecNumber>
    </recommendedName>
    <alternativeName>
        <fullName evidence="9 10">PPIase</fullName>
    </alternativeName>
</protein>
<keyword evidence="10 12" id="KW-0132">Cell division</keyword>
<comment type="similarity">
    <text evidence="2 10 12">Belongs to the FKBP-type PPIase family. Tig subfamily.</text>
</comment>
<evidence type="ECO:0000256" key="13">
    <source>
        <dbReference type="SAM" id="MobiDB-lite"/>
    </source>
</evidence>
<organism evidence="15 16">
    <name type="scientific">Alsobacter ponti</name>
    <dbReference type="NCBI Taxonomy" id="2962936"/>
    <lineage>
        <taxon>Bacteria</taxon>
        <taxon>Pseudomonadati</taxon>
        <taxon>Pseudomonadota</taxon>
        <taxon>Alphaproteobacteria</taxon>
        <taxon>Hyphomicrobiales</taxon>
        <taxon>Alsobacteraceae</taxon>
        <taxon>Alsobacter</taxon>
    </lineage>
</organism>
<keyword evidence="5 10" id="KW-0697">Rotamase</keyword>